<gene>
    <name evidence="2" type="ORF">DP939_16210</name>
</gene>
<name>A0A366LXR9_9ACTN</name>
<proteinExistence type="predicted"/>
<comment type="caution">
    <text evidence="2">The sequence shown here is derived from an EMBL/GenBank/DDBJ whole genome shotgun (WGS) entry which is preliminary data.</text>
</comment>
<dbReference type="AlphaFoldDB" id="A0A366LXR9"/>
<sequence length="131" mass="13254">MSAERPVPPRFFGLLKASTVLVAVTLLVQGITAGRLLAGEGGPQLHHATGRAVTAAVVLQIIAALLVWRAGRGPARYLGIGALLFVLIGVQFVTGGSGDAAVHVPLGVALFGASAALVAQVWSPRAARTTG</sequence>
<keyword evidence="1" id="KW-0812">Transmembrane</keyword>
<protein>
    <recommendedName>
        <fullName evidence="4">Integral membrane protein</fullName>
    </recommendedName>
</protein>
<evidence type="ECO:0000256" key="1">
    <source>
        <dbReference type="SAM" id="Phobius"/>
    </source>
</evidence>
<evidence type="ECO:0000313" key="2">
    <source>
        <dbReference type="EMBL" id="RBQ18766.1"/>
    </source>
</evidence>
<feature type="transmembrane region" description="Helical" evidence="1">
    <location>
        <begin position="75"/>
        <end position="94"/>
    </location>
</feature>
<evidence type="ECO:0000313" key="3">
    <source>
        <dbReference type="Proteomes" id="UP000253303"/>
    </source>
</evidence>
<keyword evidence="1" id="KW-0472">Membrane</keyword>
<dbReference type="RefSeq" id="WP_113981551.1">
    <property type="nucleotide sequence ID" value="NZ_QMEY01000006.1"/>
</dbReference>
<feature type="transmembrane region" description="Helical" evidence="1">
    <location>
        <begin position="100"/>
        <end position="122"/>
    </location>
</feature>
<keyword evidence="3" id="KW-1185">Reference proteome</keyword>
<dbReference type="Proteomes" id="UP000253303">
    <property type="component" value="Unassembled WGS sequence"/>
</dbReference>
<keyword evidence="1" id="KW-1133">Transmembrane helix</keyword>
<dbReference type="EMBL" id="QMEY01000006">
    <property type="protein sequence ID" value="RBQ18766.1"/>
    <property type="molecule type" value="Genomic_DNA"/>
</dbReference>
<accession>A0A366LXR9</accession>
<dbReference type="OrthoDB" id="3697516at2"/>
<evidence type="ECO:0008006" key="4">
    <source>
        <dbReference type="Google" id="ProtNLM"/>
    </source>
</evidence>
<organism evidence="2 3">
    <name type="scientific">Spongiactinospora rosea</name>
    <dbReference type="NCBI Taxonomy" id="2248750"/>
    <lineage>
        <taxon>Bacteria</taxon>
        <taxon>Bacillati</taxon>
        <taxon>Actinomycetota</taxon>
        <taxon>Actinomycetes</taxon>
        <taxon>Streptosporangiales</taxon>
        <taxon>Streptosporangiaceae</taxon>
        <taxon>Spongiactinospora</taxon>
    </lineage>
</organism>
<reference evidence="2 3" key="1">
    <citation type="submission" date="2018-06" db="EMBL/GenBank/DDBJ databases">
        <title>Sphaerisporangium craniellae sp. nov., isolated from a marine sponge in the South China Sea.</title>
        <authorList>
            <person name="Li L."/>
        </authorList>
    </citation>
    <scope>NUCLEOTIDE SEQUENCE [LARGE SCALE GENOMIC DNA]</scope>
    <source>
        <strain evidence="2 3">LHW63015</strain>
    </source>
</reference>
<feature type="transmembrane region" description="Helical" evidence="1">
    <location>
        <begin position="48"/>
        <end position="68"/>
    </location>
</feature>